<dbReference type="GeneID" id="89922115"/>
<dbReference type="RefSeq" id="XP_064664264.1">
    <property type="nucleotide sequence ID" value="XM_064798030.1"/>
</dbReference>
<evidence type="ECO:0008006" key="6">
    <source>
        <dbReference type="Google" id="ProtNLM"/>
    </source>
</evidence>
<dbReference type="PANTHER" id="PTHR35340:SF9">
    <property type="entry name" value="ASST-DOMAIN-CONTAINING PROTEIN"/>
    <property type="match status" value="1"/>
</dbReference>
<feature type="transmembrane region" description="Helical" evidence="2">
    <location>
        <begin position="639"/>
        <end position="659"/>
    </location>
</feature>
<proteinExistence type="predicted"/>
<accession>A0AAV9PPG4</accession>
<sequence>MALITQQRGSLGRWWSLICIGLFLLLREARGEVNNETSPTHIFKSRPDLHAPMIDILLLQPDLVEPGYIFIAPYRNLDPGPYIYDNQGELVWSGAGWSGPRVAHTPRVCQYHGEDHLCFFTGEQHQGFSRGHGVIMDKHYRTVRTIEAHGAGATSDMHEFKMAPYADGKSVLMTVYQPRQYDLTTNPRFNVKDGMGWIVEGVFQEIEIDTNKLLFEWRSLDHVDPGDAWTTPHSTDTSGNGWQEWHPWDYFHLNSIDKNKEGDYLISARHCSAIYKLSGKDGSIIWTLGGVKSDFETTNFNFAYQHHARWLSETAEKTVISMFNNGFNGYNETTDLSHGFIIEIDHVTKKATMTRKWGAPDIVGGGLRSASQGSMQLLPGGNVHIGWGDHARYSEHTWDGTPAMYARLAKDPSGVPSYRSNKYNWTAQPLTKPALWTYSKEGAATNDQKMAFWASWNGATEVASWNFFTADSATGPWNFVASEEKRGFETVHHSRSFSQWAYAQALDKSGKVLEDSVISRTFVPSEKLRPFCGDEGCRQAEPIKLEDEDFTPYEMPNEVGQETLSTGRGFDTTGYYHGFDGGGHEADRPDGEEDGGNASIEPSTPDVLPSGGNRNEYHFSAPGPMLDGNPKGGIGSSNIVVLLIGVVTGFFASFCFNFVRGRGYRRVQTYEP</sequence>
<protein>
    <recommendedName>
        <fullName evidence="6">ASST-domain-containing protein</fullName>
    </recommendedName>
</protein>
<dbReference type="EMBL" id="JAVRRT010000001">
    <property type="protein sequence ID" value="KAK5175626.1"/>
    <property type="molecule type" value="Genomic_DNA"/>
</dbReference>
<dbReference type="PANTHER" id="PTHR35340">
    <property type="entry name" value="PQQ ENZYME REPEAT PROTEIN-RELATED"/>
    <property type="match status" value="1"/>
</dbReference>
<dbReference type="Pfam" id="PF14269">
    <property type="entry name" value="Arylsulfotran_2"/>
    <property type="match status" value="1"/>
</dbReference>
<gene>
    <name evidence="4" type="ORF">LTR77_000765</name>
</gene>
<keyword evidence="2" id="KW-1133">Transmembrane helix</keyword>
<keyword evidence="2" id="KW-0472">Membrane</keyword>
<evidence type="ECO:0000313" key="4">
    <source>
        <dbReference type="EMBL" id="KAK5175626.1"/>
    </source>
</evidence>
<dbReference type="InterPro" id="IPR053143">
    <property type="entry name" value="Arylsulfate_ST"/>
</dbReference>
<evidence type="ECO:0000256" key="1">
    <source>
        <dbReference type="SAM" id="MobiDB-lite"/>
    </source>
</evidence>
<feature type="signal peptide" evidence="3">
    <location>
        <begin position="1"/>
        <end position="31"/>
    </location>
</feature>
<dbReference type="InterPro" id="IPR039535">
    <property type="entry name" value="ASST-like"/>
</dbReference>
<feature type="chain" id="PRO_5043440702" description="ASST-domain-containing protein" evidence="3">
    <location>
        <begin position="32"/>
        <end position="672"/>
    </location>
</feature>
<dbReference type="AlphaFoldDB" id="A0AAV9PPG4"/>
<comment type="caution">
    <text evidence="4">The sequence shown here is derived from an EMBL/GenBank/DDBJ whole genome shotgun (WGS) entry which is preliminary data.</text>
</comment>
<organism evidence="4 5">
    <name type="scientific">Saxophila tyrrhenica</name>
    <dbReference type="NCBI Taxonomy" id="1690608"/>
    <lineage>
        <taxon>Eukaryota</taxon>
        <taxon>Fungi</taxon>
        <taxon>Dikarya</taxon>
        <taxon>Ascomycota</taxon>
        <taxon>Pezizomycotina</taxon>
        <taxon>Dothideomycetes</taxon>
        <taxon>Dothideomycetidae</taxon>
        <taxon>Mycosphaerellales</taxon>
        <taxon>Extremaceae</taxon>
        <taxon>Saxophila</taxon>
    </lineage>
</organism>
<keyword evidence="2" id="KW-0812">Transmembrane</keyword>
<evidence type="ECO:0000256" key="3">
    <source>
        <dbReference type="SAM" id="SignalP"/>
    </source>
</evidence>
<reference evidence="4 5" key="1">
    <citation type="submission" date="2023-08" db="EMBL/GenBank/DDBJ databases">
        <title>Black Yeasts Isolated from many extreme environments.</title>
        <authorList>
            <person name="Coleine C."/>
            <person name="Stajich J.E."/>
            <person name="Selbmann L."/>
        </authorList>
    </citation>
    <scope>NUCLEOTIDE SEQUENCE [LARGE SCALE GENOMIC DNA]</scope>
    <source>
        <strain evidence="4 5">CCFEE 5935</strain>
    </source>
</reference>
<feature type="region of interest" description="Disordered" evidence="1">
    <location>
        <begin position="575"/>
        <end position="624"/>
    </location>
</feature>
<name>A0AAV9PPG4_9PEZI</name>
<evidence type="ECO:0000313" key="5">
    <source>
        <dbReference type="Proteomes" id="UP001337655"/>
    </source>
</evidence>
<evidence type="ECO:0000256" key="2">
    <source>
        <dbReference type="SAM" id="Phobius"/>
    </source>
</evidence>
<dbReference type="Proteomes" id="UP001337655">
    <property type="component" value="Unassembled WGS sequence"/>
</dbReference>
<keyword evidence="3" id="KW-0732">Signal</keyword>
<keyword evidence="5" id="KW-1185">Reference proteome</keyword>